<feature type="region of interest" description="Disordered" evidence="1">
    <location>
        <begin position="79"/>
        <end position="102"/>
    </location>
</feature>
<evidence type="ECO:0000313" key="3">
    <source>
        <dbReference type="Proteomes" id="UP000199111"/>
    </source>
</evidence>
<evidence type="ECO:0000256" key="1">
    <source>
        <dbReference type="SAM" id="MobiDB-lite"/>
    </source>
</evidence>
<sequence>MAKLIARVAGPFLVMYGSFTVMDLDGLSFSSAALAPEELYELVRQGDPWFAATENMAIVCSRQGYHHIADVALELWDGEPPADPEGQAGTAAEPMRSSSGRVRAGNSMGNGGPVLDLGEPAALWSVRAQRIKKASQAVVYFSSDEAYDDEDDDDGGYPEGLEEFRIQFWPAARPLGY</sequence>
<evidence type="ECO:0000313" key="2">
    <source>
        <dbReference type="EMBL" id="SFL15263.1"/>
    </source>
</evidence>
<proteinExistence type="predicted"/>
<evidence type="ECO:0008006" key="4">
    <source>
        <dbReference type="Google" id="ProtNLM"/>
    </source>
</evidence>
<name>A0A1I4FCS4_9ACTN</name>
<protein>
    <recommendedName>
        <fullName evidence="4">Immunity protein 21</fullName>
    </recommendedName>
</protein>
<dbReference type="AlphaFoldDB" id="A0A1I4FCS4"/>
<gene>
    <name evidence="2" type="ORF">SAMN05216275_16020</name>
</gene>
<dbReference type="EMBL" id="FOQY01000060">
    <property type="protein sequence ID" value="SFL15263.1"/>
    <property type="molecule type" value="Genomic_DNA"/>
</dbReference>
<organism evidence="2 3">
    <name type="scientific">Streptosporangium canum</name>
    <dbReference type="NCBI Taxonomy" id="324952"/>
    <lineage>
        <taxon>Bacteria</taxon>
        <taxon>Bacillati</taxon>
        <taxon>Actinomycetota</taxon>
        <taxon>Actinomycetes</taxon>
        <taxon>Streptosporangiales</taxon>
        <taxon>Streptosporangiaceae</taxon>
        <taxon>Streptosporangium</taxon>
    </lineage>
</organism>
<reference evidence="3" key="1">
    <citation type="submission" date="2016-10" db="EMBL/GenBank/DDBJ databases">
        <authorList>
            <person name="Varghese N."/>
            <person name="Submissions S."/>
        </authorList>
    </citation>
    <scope>NUCLEOTIDE SEQUENCE [LARGE SCALE GENOMIC DNA]</scope>
    <source>
        <strain evidence="3">CGMCC 4.2126</strain>
    </source>
</reference>
<accession>A0A1I4FCS4</accession>
<keyword evidence="3" id="KW-1185">Reference proteome</keyword>
<dbReference type="Proteomes" id="UP000199111">
    <property type="component" value="Unassembled WGS sequence"/>
</dbReference>